<accession>A0A951PQ75</accession>
<dbReference type="AlphaFoldDB" id="A0A951PQ75"/>
<name>A0A951PQ75_9CYAN</name>
<evidence type="ECO:0000313" key="1">
    <source>
        <dbReference type="EMBL" id="MBW4546893.1"/>
    </source>
</evidence>
<dbReference type="EMBL" id="JAHHIF010000031">
    <property type="protein sequence ID" value="MBW4546893.1"/>
    <property type="molecule type" value="Genomic_DNA"/>
</dbReference>
<reference evidence="1" key="1">
    <citation type="submission" date="2021-05" db="EMBL/GenBank/DDBJ databases">
        <authorList>
            <person name="Pietrasiak N."/>
            <person name="Ward R."/>
            <person name="Stajich J.E."/>
            <person name="Kurbessoian T."/>
        </authorList>
    </citation>
    <scope>NUCLEOTIDE SEQUENCE</scope>
    <source>
        <strain evidence="1">CPER-KK1</strain>
    </source>
</reference>
<evidence type="ECO:0000313" key="2">
    <source>
        <dbReference type="Proteomes" id="UP000753908"/>
    </source>
</evidence>
<dbReference type="Proteomes" id="UP000753908">
    <property type="component" value="Unassembled WGS sequence"/>
</dbReference>
<protein>
    <submittedName>
        <fullName evidence="1">Uncharacterized protein</fullName>
    </submittedName>
</protein>
<organism evidence="1 2">
    <name type="scientific">Symplocastrum torsivum CPER-KK1</name>
    <dbReference type="NCBI Taxonomy" id="450513"/>
    <lineage>
        <taxon>Bacteria</taxon>
        <taxon>Bacillati</taxon>
        <taxon>Cyanobacteriota</taxon>
        <taxon>Cyanophyceae</taxon>
        <taxon>Oscillatoriophycideae</taxon>
        <taxon>Oscillatoriales</taxon>
        <taxon>Microcoleaceae</taxon>
        <taxon>Symplocastrum</taxon>
    </lineage>
</organism>
<gene>
    <name evidence="1" type="ORF">KME25_20980</name>
</gene>
<comment type="caution">
    <text evidence="1">The sequence shown here is derived from an EMBL/GenBank/DDBJ whole genome shotgun (WGS) entry which is preliminary data.</text>
</comment>
<reference evidence="1" key="2">
    <citation type="journal article" date="2022" name="Microbiol. Resour. Announc.">
        <title>Metagenome Sequencing to Explore Phylogenomics of Terrestrial Cyanobacteria.</title>
        <authorList>
            <person name="Ward R.D."/>
            <person name="Stajich J.E."/>
            <person name="Johansen J.R."/>
            <person name="Huntemann M."/>
            <person name="Clum A."/>
            <person name="Foster B."/>
            <person name="Foster B."/>
            <person name="Roux S."/>
            <person name="Palaniappan K."/>
            <person name="Varghese N."/>
            <person name="Mukherjee S."/>
            <person name="Reddy T.B.K."/>
            <person name="Daum C."/>
            <person name="Copeland A."/>
            <person name="Chen I.A."/>
            <person name="Ivanova N.N."/>
            <person name="Kyrpides N.C."/>
            <person name="Shapiro N."/>
            <person name="Eloe-Fadrosh E.A."/>
            <person name="Pietrasiak N."/>
        </authorList>
    </citation>
    <scope>NUCLEOTIDE SEQUENCE</scope>
    <source>
        <strain evidence="1">CPER-KK1</strain>
    </source>
</reference>
<proteinExistence type="predicted"/>
<sequence length="243" mass="26029">MLTSVILAGVPAQAATPTAPTVSQQQPTTSQIISPIAAEQQATPQAALTLEDLPPGFTELPPEVATMIASRLDVLRQQLGQNSLQPENFFAFVNQQNFQIVLGFTGKLPNQSEQAGFDANLQEQQKPEVQQMMLSQLQEKLKDFGGLKVTEYKALPELNNLANASTGLTMAMEMQGQPLRVDVAAFRRNNVGAFTAVMYPTTGGQPTAAIGDVAQKLDARILQLSADANRSPVAKVGSAVQLR</sequence>